<dbReference type="EMBL" id="CP049866">
    <property type="protein sequence ID" value="QIK76051.1"/>
    <property type="molecule type" value="Genomic_DNA"/>
</dbReference>
<evidence type="ECO:0000313" key="2">
    <source>
        <dbReference type="Proteomes" id="UP000502035"/>
    </source>
</evidence>
<sequence length="209" mass="22611">MGAPITSVSLRTPCHRRPDRWGRRISASDIKEVTVTTRTHSRPDPVGTRGILYVHSAPSALGPHIEWAVGGVLGVAVSLDWIPQPAQPGTYRAELSWAGSVGSAAAVASALRGWNQLRFEITEEPSSASEGTRFSYTPELGVFHAVTGIHGDIMIPEDRLKAAVVKAALGETTLLNEIDKLLGKPWDDELETFRHAGEGAPVRWLHQVV</sequence>
<protein>
    <submittedName>
        <fullName evidence="1">DUF3145 domain-containing protein</fullName>
    </submittedName>
</protein>
<reference evidence="1 2" key="1">
    <citation type="submission" date="2020-03" db="EMBL/GenBank/DDBJ databases">
        <title>Nocardioides sp. nov., isolated from fish.</title>
        <authorList>
            <person name="Hyun D.-W."/>
            <person name="Bae J.-W."/>
        </authorList>
    </citation>
    <scope>NUCLEOTIDE SEQUENCE [LARGE SCALE GENOMIC DNA]</scope>
    <source>
        <strain evidence="1 2">HDW12A</strain>
    </source>
</reference>
<name>A0A6G7YHE0_9ACTN</name>
<keyword evidence="2" id="KW-1185">Reference proteome</keyword>
<accession>A0A6G7YHE0</accession>
<dbReference type="KEGG" id="npi:G7071_12025"/>
<organism evidence="1 2">
    <name type="scientific">Nocardioides piscis</name>
    <dbReference type="NCBI Taxonomy" id="2714938"/>
    <lineage>
        <taxon>Bacteria</taxon>
        <taxon>Bacillati</taxon>
        <taxon>Actinomycetota</taxon>
        <taxon>Actinomycetes</taxon>
        <taxon>Propionibacteriales</taxon>
        <taxon>Nocardioidaceae</taxon>
        <taxon>Nocardioides</taxon>
    </lineage>
</organism>
<evidence type="ECO:0000313" key="1">
    <source>
        <dbReference type="EMBL" id="QIK76051.1"/>
    </source>
</evidence>
<dbReference type="Pfam" id="PF11343">
    <property type="entry name" value="DUF3145"/>
    <property type="match status" value="1"/>
</dbReference>
<proteinExistence type="predicted"/>
<dbReference type="AlphaFoldDB" id="A0A6G7YHE0"/>
<dbReference type="Proteomes" id="UP000502035">
    <property type="component" value="Chromosome"/>
</dbReference>
<dbReference type="InterPro" id="IPR021491">
    <property type="entry name" value="DUF3145"/>
</dbReference>
<gene>
    <name evidence="1" type="ORF">G7071_12025</name>
</gene>